<organism evidence="14 15">
    <name type="scientific">Ceratosolen solmsi marchali</name>
    <dbReference type="NCBI Taxonomy" id="326594"/>
    <lineage>
        <taxon>Eukaryota</taxon>
        <taxon>Metazoa</taxon>
        <taxon>Ecdysozoa</taxon>
        <taxon>Arthropoda</taxon>
        <taxon>Hexapoda</taxon>
        <taxon>Insecta</taxon>
        <taxon>Pterygota</taxon>
        <taxon>Neoptera</taxon>
        <taxon>Endopterygota</taxon>
        <taxon>Hymenoptera</taxon>
        <taxon>Apocrita</taxon>
        <taxon>Proctotrupomorpha</taxon>
        <taxon>Chalcidoidea</taxon>
        <taxon>Agaonidae</taxon>
        <taxon>Agaoninae</taxon>
        <taxon>Ceratosolen</taxon>
    </lineage>
</organism>
<keyword evidence="14" id="KW-1185">Reference proteome</keyword>
<comment type="similarity">
    <text evidence="2 11">Belongs to the class-I aminoacyl-tRNA synthetase family.</text>
</comment>
<feature type="domain" description="Aminoacyl-tRNA synthetase class Ia" evidence="12">
    <location>
        <begin position="77"/>
        <end position="677"/>
    </location>
</feature>
<evidence type="ECO:0000313" key="15">
    <source>
        <dbReference type="RefSeq" id="XP_011502157.1"/>
    </source>
</evidence>
<keyword evidence="5 11" id="KW-0547">Nucleotide-binding</keyword>
<protein>
    <recommendedName>
        <fullName evidence="3">isoleucine--tRNA ligase</fullName>
        <ecNumber evidence="3">6.1.1.5</ecNumber>
    </recommendedName>
    <alternativeName>
        <fullName evidence="9">Isoleucyl-tRNA synthetase</fullName>
    </alternativeName>
</protein>
<dbReference type="Gene3D" id="3.40.50.620">
    <property type="entry name" value="HUPs"/>
    <property type="match status" value="2"/>
</dbReference>
<reference evidence="15" key="1">
    <citation type="submission" date="2025-08" db="UniProtKB">
        <authorList>
            <consortium name="RefSeq"/>
        </authorList>
    </citation>
    <scope>IDENTIFICATION</scope>
</reference>
<comment type="catalytic activity">
    <reaction evidence="10">
        <text>tRNA(Ile) + L-isoleucine + ATP = L-isoleucyl-tRNA(Ile) + AMP + diphosphate</text>
        <dbReference type="Rhea" id="RHEA:11060"/>
        <dbReference type="Rhea" id="RHEA-COMP:9666"/>
        <dbReference type="Rhea" id="RHEA-COMP:9695"/>
        <dbReference type="ChEBI" id="CHEBI:30616"/>
        <dbReference type="ChEBI" id="CHEBI:33019"/>
        <dbReference type="ChEBI" id="CHEBI:58045"/>
        <dbReference type="ChEBI" id="CHEBI:78442"/>
        <dbReference type="ChEBI" id="CHEBI:78528"/>
        <dbReference type="ChEBI" id="CHEBI:456215"/>
        <dbReference type="EC" id="6.1.1.5"/>
    </reaction>
</comment>
<evidence type="ECO:0000256" key="5">
    <source>
        <dbReference type="ARBA" id="ARBA00022741"/>
    </source>
</evidence>
<dbReference type="GeneID" id="105365638"/>
<dbReference type="PROSITE" id="PS00178">
    <property type="entry name" value="AA_TRNA_LIGASE_I"/>
    <property type="match status" value="1"/>
</dbReference>
<dbReference type="Pfam" id="PF08264">
    <property type="entry name" value="Anticodon_1"/>
    <property type="match status" value="1"/>
</dbReference>
<dbReference type="AlphaFoldDB" id="A0AAJ7DZH8"/>
<gene>
    <name evidence="15" type="primary">LOC105365638</name>
</gene>
<evidence type="ECO:0000259" key="13">
    <source>
        <dbReference type="Pfam" id="PF08264"/>
    </source>
</evidence>
<dbReference type="PANTHER" id="PTHR42765">
    <property type="entry name" value="SOLEUCYL-TRNA SYNTHETASE"/>
    <property type="match status" value="1"/>
</dbReference>
<dbReference type="PANTHER" id="PTHR42765:SF1">
    <property type="entry name" value="ISOLEUCINE--TRNA LIGASE, MITOCHONDRIAL"/>
    <property type="match status" value="1"/>
</dbReference>
<dbReference type="SUPFAM" id="SSF52374">
    <property type="entry name" value="Nucleotidylyl transferase"/>
    <property type="match status" value="1"/>
</dbReference>
<dbReference type="GO" id="GO:0005524">
    <property type="term" value="F:ATP binding"/>
    <property type="evidence" value="ECO:0007669"/>
    <property type="project" value="UniProtKB-KW"/>
</dbReference>
<dbReference type="CDD" id="cd07960">
    <property type="entry name" value="Anticodon_Ia_Ile_BEm"/>
    <property type="match status" value="1"/>
</dbReference>
<evidence type="ECO:0000256" key="7">
    <source>
        <dbReference type="ARBA" id="ARBA00022917"/>
    </source>
</evidence>
<dbReference type="GO" id="GO:0006428">
    <property type="term" value="P:isoleucyl-tRNA aminoacylation"/>
    <property type="evidence" value="ECO:0007669"/>
    <property type="project" value="InterPro"/>
</dbReference>
<keyword evidence="6 11" id="KW-0067">ATP-binding</keyword>
<dbReference type="InterPro" id="IPR033708">
    <property type="entry name" value="Anticodon_Ile_BEm"/>
</dbReference>
<evidence type="ECO:0000259" key="12">
    <source>
        <dbReference type="Pfam" id="PF00133"/>
    </source>
</evidence>
<comment type="subcellular location">
    <subcellularLocation>
        <location evidence="1">Mitochondrion</location>
    </subcellularLocation>
</comment>
<dbReference type="InterPro" id="IPR013155">
    <property type="entry name" value="M/V/L/I-tRNA-synth_anticd-bd"/>
</dbReference>
<dbReference type="InterPro" id="IPR009080">
    <property type="entry name" value="tRNAsynth_Ia_anticodon-bd"/>
</dbReference>
<dbReference type="KEGG" id="csol:105365638"/>
<evidence type="ECO:0000256" key="2">
    <source>
        <dbReference type="ARBA" id="ARBA00005594"/>
    </source>
</evidence>
<keyword evidence="7 11" id="KW-0648">Protein biosynthesis</keyword>
<dbReference type="PRINTS" id="PR00984">
    <property type="entry name" value="TRNASYNTHILE"/>
</dbReference>
<dbReference type="InterPro" id="IPR002300">
    <property type="entry name" value="aa-tRNA-synth_Ia"/>
</dbReference>
<dbReference type="GO" id="GO:0005739">
    <property type="term" value="C:mitochondrion"/>
    <property type="evidence" value="ECO:0007669"/>
    <property type="project" value="UniProtKB-SubCell"/>
</dbReference>
<dbReference type="Gene3D" id="1.10.730.20">
    <property type="match status" value="1"/>
</dbReference>
<dbReference type="Gene3D" id="3.90.740.10">
    <property type="entry name" value="Valyl/Leucyl/Isoleucyl-tRNA synthetase, editing domain"/>
    <property type="match status" value="1"/>
</dbReference>
<dbReference type="Proteomes" id="UP000695007">
    <property type="component" value="Unplaced"/>
</dbReference>
<dbReference type="SUPFAM" id="SSF50677">
    <property type="entry name" value="ValRS/IleRS/LeuRS editing domain"/>
    <property type="match status" value="1"/>
</dbReference>
<sequence>MLMNSKYARWTKTLLSIQARVLYSSQCEQLVVKRYTDTILLPKTNFQAKITGKKRIDKDQYLQNKCGFSELYNWQRANLKGPDFVLHDGPPYANGDVHIGHAINKILKDITIRSKVINGQRVHYVPGWDCHGLPIEYKALSLVKEKYASLSPTEIRSIAHTFATNTINKQRQVFASWGIMADWKNNGCYFTNQTSFIINQLHQFYNLYEKKLIYQDFKPVYWSPSSKTALAEAELEYKHNHESKSVIIRLRLVDLPSKLITFEGKPLYALAWTTTPWTLVSNQALSYSPNIIYCLAEHSEGNFYVVAEPLIEDISKKIGPLTVVTTFSGNDLNSAKYLHPITGDTLNFLPSSHVNADQGTGLIHTAPAHSHEDFLVGLENHLSVVSLVDEEGKYKSEAGSQFHGLKVLEEGTEAVLSQISQNIIHTETIVHSYPYDWRTKKPVIVRASLQWFIDTESIKEKALEVAERINVFPEQYKLLWINSFLTQLKKRPYWCISRQRVWGTPIPVLYNKDTNQIFTNREFIGNLCKLIEKYGVDCWWELPVEKLVGKKLFSELNGSEGNLEKGKDIMDIWFDSGISWSFVLPNKEANVYMEGMDQLTGWFQASLLTSVALQGSSPYQDVFIHGFAVDENKNKMSKSIGNIIHPEEITKGGTDLNKKPPYGVDVLRWWIASHATQHRLIPIKRTSLQESVDEIHKFRLVFRFLLGVLHTYDKSKSVTEPLYNNLDKYMLHQLYHFHLNINSLYEKYQYHNVSNAIVNFITNDVSSIYCHLIKDRIYCEKIDSPFRLGALDVIGEVLAVSVRSIAPIMPHLAEEVWLHHPENLTSAPLFHANFKLLESWNKPEIKILIDKALELRNQINKQNVLNSWTIKATIKTNAENFKLLSLLHEHETSSTSELCDICQLSSITLLNDESCSNFNITLEPTDKLLCKRCRRHLESDFDELCNRCIEILNTA</sequence>
<dbReference type="FunFam" id="3.40.50.620:FF:000111">
    <property type="entry name" value="Mitochondrial isoleucyl-tRNA synthetase"/>
    <property type="match status" value="1"/>
</dbReference>
<dbReference type="NCBIfam" id="TIGR00392">
    <property type="entry name" value="ileS"/>
    <property type="match status" value="1"/>
</dbReference>
<evidence type="ECO:0000256" key="3">
    <source>
        <dbReference type="ARBA" id="ARBA00013165"/>
    </source>
</evidence>
<dbReference type="CTD" id="39762"/>
<dbReference type="InterPro" id="IPR050081">
    <property type="entry name" value="Ile-tRNA_ligase"/>
</dbReference>
<dbReference type="EC" id="6.1.1.5" evidence="3"/>
<dbReference type="Gene3D" id="1.10.10.830">
    <property type="entry name" value="Ile-tRNA synthetase CP2 domain-like"/>
    <property type="match status" value="1"/>
</dbReference>
<keyword evidence="8 11" id="KW-0030">Aminoacyl-tRNA synthetase</keyword>
<evidence type="ECO:0000256" key="4">
    <source>
        <dbReference type="ARBA" id="ARBA00022598"/>
    </source>
</evidence>
<dbReference type="InterPro" id="IPR014729">
    <property type="entry name" value="Rossmann-like_a/b/a_fold"/>
</dbReference>
<dbReference type="GO" id="GO:0000049">
    <property type="term" value="F:tRNA binding"/>
    <property type="evidence" value="ECO:0007669"/>
    <property type="project" value="InterPro"/>
</dbReference>
<dbReference type="InterPro" id="IPR009008">
    <property type="entry name" value="Val/Leu/Ile-tRNA-synth_edit"/>
</dbReference>
<dbReference type="RefSeq" id="XP_011502157.1">
    <property type="nucleotide sequence ID" value="XM_011503855.1"/>
</dbReference>
<dbReference type="GO" id="GO:0002161">
    <property type="term" value="F:aminoacyl-tRNA deacylase activity"/>
    <property type="evidence" value="ECO:0007669"/>
    <property type="project" value="InterPro"/>
</dbReference>
<dbReference type="InterPro" id="IPR001412">
    <property type="entry name" value="aa-tRNA-synth_I_CS"/>
</dbReference>
<dbReference type="InterPro" id="IPR002301">
    <property type="entry name" value="Ile-tRNA-ligase"/>
</dbReference>
<dbReference type="GO" id="GO:0032543">
    <property type="term" value="P:mitochondrial translation"/>
    <property type="evidence" value="ECO:0007669"/>
    <property type="project" value="TreeGrafter"/>
</dbReference>
<dbReference type="FunFam" id="3.90.740.10:FF:000009">
    <property type="entry name" value="Isoleucyl-tRNA synthetase 2, mitochondrial"/>
    <property type="match status" value="1"/>
</dbReference>
<name>A0AAJ7DZH8_9HYME</name>
<evidence type="ECO:0000313" key="14">
    <source>
        <dbReference type="Proteomes" id="UP000695007"/>
    </source>
</evidence>
<proteinExistence type="inferred from homology"/>
<evidence type="ECO:0000256" key="9">
    <source>
        <dbReference type="ARBA" id="ARBA00032665"/>
    </source>
</evidence>
<dbReference type="GO" id="GO:0004822">
    <property type="term" value="F:isoleucine-tRNA ligase activity"/>
    <property type="evidence" value="ECO:0007669"/>
    <property type="project" value="UniProtKB-EC"/>
</dbReference>
<evidence type="ECO:0000256" key="6">
    <source>
        <dbReference type="ARBA" id="ARBA00022840"/>
    </source>
</evidence>
<accession>A0AAJ7DZH8</accession>
<evidence type="ECO:0000256" key="10">
    <source>
        <dbReference type="ARBA" id="ARBA00048359"/>
    </source>
</evidence>
<evidence type="ECO:0000256" key="11">
    <source>
        <dbReference type="RuleBase" id="RU363035"/>
    </source>
</evidence>
<keyword evidence="4 11" id="KW-0436">Ligase</keyword>
<evidence type="ECO:0000256" key="8">
    <source>
        <dbReference type="ARBA" id="ARBA00023146"/>
    </source>
</evidence>
<dbReference type="SUPFAM" id="SSF47323">
    <property type="entry name" value="Anticodon-binding domain of a subclass of class I aminoacyl-tRNA synthetases"/>
    <property type="match status" value="1"/>
</dbReference>
<dbReference type="Pfam" id="PF00133">
    <property type="entry name" value="tRNA-synt_1"/>
    <property type="match status" value="1"/>
</dbReference>
<feature type="domain" description="Methionyl/Valyl/Leucyl/Isoleucyl-tRNA synthetase anticodon-binding" evidence="13">
    <location>
        <begin position="727"/>
        <end position="861"/>
    </location>
</feature>
<evidence type="ECO:0000256" key="1">
    <source>
        <dbReference type="ARBA" id="ARBA00004173"/>
    </source>
</evidence>